<protein>
    <recommendedName>
        <fullName evidence="8">Riboflavin transporter</fullName>
    </recommendedName>
</protein>
<dbReference type="InterPro" id="IPR024529">
    <property type="entry name" value="ECF_trnsprt_substrate-spec"/>
</dbReference>
<dbReference type="GO" id="GO:0005886">
    <property type="term" value="C:plasma membrane"/>
    <property type="evidence" value="ECO:0007669"/>
    <property type="project" value="UniProtKB-SubCell"/>
</dbReference>
<comment type="similarity">
    <text evidence="2 8">Belongs to the prokaryotic riboflavin transporter (P-RFT) (TC 2.A.87) family.</text>
</comment>
<keyword evidence="4 8" id="KW-1003">Cell membrane</keyword>
<feature type="transmembrane region" description="Helical" evidence="9">
    <location>
        <begin position="44"/>
        <end position="61"/>
    </location>
</feature>
<sequence length="184" mass="20118">MANIHRTKRLILISLLSAISFVLMFIKFPLPFLPPYLTIDFSDIPALLALFTVGPVGAILVEGIKNLLNFLMTPGDPVGPAANFLAGTSFIITVYLIAGRQLKHRLVPAFIAATLAMAVVMSILNYFVLLPLYGMIMNLEDIAANLKVIVSAGIIPFNIIKGLLLSLIFMLLSKPLLPILKNRF</sequence>
<comment type="caution">
    <text evidence="10">The sequence shown here is derived from an EMBL/GenBank/DDBJ whole genome shotgun (WGS) entry which is preliminary data.</text>
</comment>
<evidence type="ECO:0000313" key="10">
    <source>
        <dbReference type="EMBL" id="TDM13198.1"/>
    </source>
</evidence>
<feature type="transmembrane region" description="Helical" evidence="9">
    <location>
        <begin position="12"/>
        <end position="32"/>
    </location>
</feature>
<evidence type="ECO:0000256" key="1">
    <source>
        <dbReference type="ARBA" id="ARBA00004651"/>
    </source>
</evidence>
<evidence type="ECO:0000256" key="2">
    <source>
        <dbReference type="ARBA" id="ARBA00005540"/>
    </source>
</evidence>
<evidence type="ECO:0000256" key="3">
    <source>
        <dbReference type="ARBA" id="ARBA00022448"/>
    </source>
</evidence>
<keyword evidence="11" id="KW-1185">Reference proteome</keyword>
<reference evidence="10 11" key="1">
    <citation type="submission" date="2019-01" db="EMBL/GenBank/DDBJ databases">
        <title>Draft genome sequences of the type strains of six Macrococcus species.</title>
        <authorList>
            <person name="Mazhar S."/>
            <person name="Altermann E."/>
            <person name="Hill C."/>
            <person name="Mcauliffe O."/>
        </authorList>
    </citation>
    <scope>NUCLEOTIDE SEQUENCE [LARGE SCALE GENOMIC DNA]</scope>
    <source>
        <strain evidence="10 11">CCM4815</strain>
    </source>
</reference>
<evidence type="ECO:0000256" key="6">
    <source>
        <dbReference type="ARBA" id="ARBA00022989"/>
    </source>
</evidence>
<keyword evidence="7 8" id="KW-0472">Membrane</keyword>
<feature type="transmembrane region" description="Helical" evidence="9">
    <location>
        <begin position="81"/>
        <end position="98"/>
    </location>
</feature>
<feature type="transmembrane region" description="Helical" evidence="9">
    <location>
        <begin position="148"/>
        <end position="172"/>
    </location>
</feature>
<keyword evidence="5 9" id="KW-0812">Transmembrane</keyword>
<keyword evidence="3 8" id="KW-0813">Transport</keyword>
<dbReference type="EMBL" id="SCWB01000001">
    <property type="protein sequence ID" value="TDM13198.1"/>
    <property type="molecule type" value="Genomic_DNA"/>
</dbReference>
<evidence type="ECO:0000256" key="7">
    <source>
        <dbReference type="ARBA" id="ARBA00023136"/>
    </source>
</evidence>
<comment type="function">
    <text evidence="8">Probably a riboflavin-binding protein that interacts with the energy-coupling factor (ECF) ABC-transporter complex.</text>
</comment>
<dbReference type="InterPro" id="IPR025720">
    <property type="entry name" value="RibU"/>
</dbReference>
<dbReference type="PANTHER" id="PTHR38438">
    <property type="entry name" value="RIBOFLAVIN TRANSPORTER RIBU"/>
    <property type="match status" value="1"/>
</dbReference>
<keyword evidence="6 9" id="KW-1133">Transmembrane helix</keyword>
<name>A0A4R6BY52_9STAP</name>
<comment type="subcellular location">
    <subcellularLocation>
        <location evidence="1">Cell membrane</location>
        <topology evidence="1">Multi-pass membrane protein</topology>
    </subcellularLocation>
</comment>
<dbReference type="AlphaFoldDB" id="A0A4R6BY52"/>
<dbReference type="OrthoDB" id="9809216at2"/>
<dbReference type="PANTHER" id="PTHR38438:SF1">
    <property type="entry name" value="RIBOFLAVIN TRANSPORTER RIBU"/>
    <property type="match status" value="1"/>
</dbReference>
<dbReference type="Gene3D" id="1.10.1760.20">
    <property type="match status" value="1"/>
</dbReference>
<evidence type="ECO:0000256" key="8">
    <source>
        <dbReference type="PIRNR" id="PIRNR037778"/>
    </source>
</evidence>
<feature type="transmembrane region" description="Helical" evidence="9">
    <location>
        <begin position="110"/>
        <end position="136"/>
    </location>
</feature>
<dbReference type="GO" id="GO:0032217">
    <property type="term" value="F:riboflavin transmembrane transporter activity"/>
    <property type="evidence" value="ECO:0007669"/>
    <property type="project" value="UniProtKB-UniRule"/>
</dbReference>
<evidence type="ECO:0000313" key="11">
    <source>
        <dbReference type="Proteomes" id="UP000294802"/>
    </source>
</evidence>
<organism evidence="10 11">
    <name type="scientific">Macrococcus lamae</name>
    <dbReference type="NCBI Taxonomy" id="198484"/>
    <lineage>
        <taxon>Bacteria</taxon>
        <taxon>Bacillati</taxon>
        <taxon>Bacillota</taxon>
        <taxon>Bacilli</taxon>
        <taxon>Bacillales</taxon>
        <taxon>Staphylococcaceae</taxon>
        <taxon>Macrococcus</taxon>
    </lineage>
</organism>
<dbReference type="PIRSF" id="PIRSF037778">
    <property type="entry name" value="UCP037778_transp_RibU"/>
    <property type="match status" value="1"/>
</dbReference>
<gene>
    <name evidence="10" type="ORF">ERX29_00935</name>
</gene>
<evidence type="ECO:0000256" key="5">
    <source>
        <dbReference type="ARBA" id="ARBA00022692"/>
    </source>
</evidence>
<evidence type="ECO:0000256" key="9">
    <source>
        <dbReference type="SAM" id="Phobius"/>
    </source>
</evidence>
<dbReference type="Proteomes" id="UP000294802">
    <property type="component" value="Unassembled WGS sequence"/>
</dbReference>
<evidence type="ECO:0000256" key="4">
    <source>
        <dbReference type="ARBA" id="ARBA00022475"/>
    </source>
</evidence>
<proteinExistence type="inferred from homology"/>
<accession>A0A4R6BY52</accession>
<dbReference type="Pfam" id="PF12822">
    <property type="entry name" value="ECF_trnsprt"/>
    <property type="match status" value="1"/>
</dbReference>